<sequence>MSVVTWSESFPPKPTFTEKDVPDQHGRVFIVTGGSSGCGFEVAKAVYNLNGRVYIAGRSAENAERAIQSIKSEAPAQQQTVKRGKGEPFFLHLDLNDLATIKASADKFLSLESRLDVVWHNAGLGGAPQGSVTAQGFETHLGINALGPFLFQHFLTPLCLETASRPEISHDATRVIWVTSSGHRGSPKPDGVNWTDMNMHTMGGVKGGMFKYGQSKAMCVMFAHEFARRYGPRGLVSLSLHPGSVKTNFQRHQPSLFKTITSPLLYDQHYGGLTELFAGFGEVANMSMIQDGGRNGSYVEPWGRWGAGSKYVFGGLLQRNTGARLWKVCEEMLKNYV</sequence>
<keyword evidence="5" id="KW-1185">Reference proteome</keyword>
<dbReference type="Gene3D" id="3.40.50.720">
    <property type="entry name" value="NAD(P)-binding Rossmann-like Domain"/>
    <property type="match status" value="1"/>
</dbReference>
<evidence type="ECO:0000313" key="5">
    <source>
        <dbReference type="Proteomes" id="UP001498476"/>
    </source>
</evidence>
<evidence type="ECO:0000313" key="4">
    <source>
        <dbReference type="EMBL" id="KAK7397897.1"/>
    </source>
</evidence>
<accession>A0ABR1GI30</accession>
<organism evidence="4 5">
    <name type="scientific">Neonectria punicea</name>
    <dbReference type="NCBI Taxonomy" id="979145"/>
    <lineage>
        <taxon>Eukaryota</taxon>
        <taxon>Fungi</taxon>
        <taxon>Dikarya</taxon>
        <taxon>Ascomycota</taxon>
        <taxon>Pezizomycotina</taxon>
        <taxon>Sordariomycetes</taxon>
        <taxon>Hypocreomycetidae</taxon>
        <taxon>Hypocreales</taxon>
        <taxon>Nectriaceae</taxon>
        <taxon>Neonectria</taxon>
    </lineage>
</organism>
<evidence type="ECO:0000256" key="2">
    <source>
        <dbReference type="ARBA" id="ARBA00022857"/>
    </source>
</evidence>
<reference evidence="4 5" key="1">
    <citation type="journal article" date="2025" name="Microbiol. Resour. Announc.">
        <title>Draft genome sequences for Neonectria magnoliae and Neonectria punicea, canker pathogens of Liriodendron tulipifera and Acer saccharum in West Virginia.</title>
        <authorList>
            <person name="Petronek H.M."/>
            <person name="Kasson M.T."/>
            <person name="Metheny A.M."/>
            <person name="Stauder C.M."/>
            <person name="Lovett B."/>
            <person name="Lynch S.C."/>
            <person name="Garnas J.R."/>
            <person name="Kasson L.R."/>
            <person name="Stajich J.E."/>
        </authorList>
    </citation>
    <scope>NUCLEOTIDE SEQUENCE [LARGE SCALE GENOMIC DNA]</scope>
    <source>
        <strain evidence="4 5">NRRL 64653</strain>
    </source>
</reference>
<evidence type="ECO:0000256" key="1">
    <source>
        <dbReference type="ARBA" id="ARBA00006484"/>
    </source>
</evidence>
<gene>
    <name evidence="4" type="primary">RDH1_3</name>
    <name evidence="4" type="ORF">QQX98_012732</name>
</gene>
<dbReference type="Proteomes" id="UP001498476">
    <property type="component" value="Unassembled WGS sequence"/>
</dbReference>
<dbReference type="InterPro" id="IPR002347">
    <property type="entry name" value="SDR_fam"/>
</dbReference>
<dbReference type="PANTHER" id="PTHR24320">
    <property type="entry name" value="RETINOL DEHYDROGENASE"/>
    <property type="match status" value="1"/>
</dbReference>
<dbReference type="GO" id="GO:0016630">
    <property type="term" value="F:protochlorophyllide reductase activity"/>
    <property type="evidence" value="ECO:0007669"/>
    <property type="project" value="UniProtKB-EC"/>
</dbReference>
<comment type="caution">
    <text evidence="4">The sequence shown here is derived from an EMBL/GenBank/DDBJ whole genome shotgun (WGS) entry which is preliminary data.</text>
</comment>
<dbReference type="PRINTS" id="PR00081">
    <property type="entry name" value="GDHRDH"/>
</dbReference>
<dbReference type="EMBL" id="JAZAVJ010000412">
    <property type="protein sequence ID" value="KAK7397897.1"/>
    <property type="molecule type" value="Genomic_DNA"/>
</dbReference>
<keyword evidence="2" id="KW-0521">NADP</keyword>
<protein>
    <submittedName>
        <fullName evidence="4">Short-chain alcohol dehydrogenase</fullName>
        <ecNumber evidence="4">1.3.1.33</ecNumber>
    </submittedName>
</protein>
<dbReference type="InterPro" id="IPR036291">
    <property type="entry name" value="NAD(P)-bd_dom_sf"/>
</dbReference>
<evidence type="ECO:0000256" key="3">
    <source>
        <dbReference type="ARBA" id="ARBA00023002"/>
    </source>
</evidence>
<dbReference type="EC" id="1.3.1.33" evidence="4"/>
<dbReference type="SUPFAM" id="SSF51735">
    <property type="entry name" value="NAD(P)-binding Rossmann-fold domains"/>
    <property type="match status" value="1"/>
</dbReference>
<proteinExistence type="inferred from homology"/>
<comment type="similarity">
    <text evidence="1">Belongs to the short-chain dehydrogenases/reductases (SDR) family.</text>
</comment>
<name>A0ABR1GI30_9HYPO</name>
<dbReference type="PANTHER" id="PTHR24320:SF236">
    <property type="entry name" value="SHORT-CHAIN DEHYDROGENASE-RELATED"/>
    <property type="match status" value="1"/>
</dbReference>
<keyword evidence="3 4" id="KW-0560">Oxidoreductase</keyword>
<dbReference type="Pfam" id="PF00106">
    <property type="entry name" value="adh_short"/>
    <property type="match status" value="1"/>
</dbReference>